<proteinExistence type="inferred from homology"/>
<feature type="domain" description="Caspase family p20" evidence="10">
    <location>
        <begin position="160"/>
        <end position="289"/>
    </location>
</feature>
<dbReference type="PIRSF" id="PIRSF038001">
    <property type="entry name" value="Caspase_ICE"/>
    <property type="match status" value="1"/>
</dbReference>
<keyword evidence="6" id="KW-0865">Zymogen</keyword>
<dbReference type="AlphaFoldDB" id="A0AA39KLQ0"/>
<evidence type="ECO:0000256" key="4">
    <source>
        <dbReference type="ARBA" id="ARBA00022801"/>
    </source>
</evidence>
<reference evidence="12" key="1">
    <citation type="journal article" date="2023" name="bioRxiv">
        <title>Scaffold-level genome assemblies of two parasitoid biocontrol wasps reveal the parthenogenesis mechanism and an associated novel virus.</title>
        <authorList>
            <person name="Inwood S."/>
            <person name="Skelly J."/>
            <person name="Guhlin J."/>
            <person name="Harrop T."/>
            <person name="Goldson S."/>
            <person name="Dearden P."/>
        </authorList>
    </citation>
    <scope>NUCLEOTIDE SEQUENCE</scope>
    <source>
        <strain evidence="12">Irish</strain>
        <tissue evidence="12">Whole body</tissue>
    </source>
</reference>
<feature type="domain" description="CARD" evidence="11">
    <location>
        <begin position="1"/>
        <end position="92"/>
    </location>
</feature>
<evidence type="ECO:0000256" key="3">
    <source>
        <dbReference type="ARBA" id="ARBA00022703"/>
    </source>
</evidence>
<evidence type="ECO:0000259" key="10">
    <source>
        <dbReference type="PROSITE" id="PS50208"/>
    </source>
</evidence>
<dbReference type="GO" id="GO:0006508">
    <property type="term" value="P:proteolysis"/>
    <property type="evidence" value="ECO:0007669"/>
    <property type="project" value="UniProtKB-KW"/>
</dbReference>
<dbReference type="PROSITE" id="PS50209">
    <property type="entry name" value="CARD"/>
    <property type="match status" value="1"/>
</dbReference>
<keyword evidence="3" id="KW-0053">Apoptosis</keyword>
<organism evidence="12 13">
    <name type="scientific">Microctonus aethiopoides</name>
    <dbReference type="NCBI Taxonomy" id="144406"/>
    <lineage>
        <taxon>Eukaryota</taxon>
        <taxon>Metazoa</taxon>
        <taxon>Ecdysozoa</taxon>
        <taxon>Arthropoda</taxon>
        <taxon>Hexapoda</taxon>
        <taxon>Insecta</taxon>
        <taxon>Pterygota</taxon>
        <taxon>Neoptera</taxon>
        <taxon>Endopterygota</taxon>
        <taxon>Hymenoptera</taxon>
        <taxon>Apocrita</taxon>
        <taxon>Ichneumonoidea</taxon>
        <taxon>Braconidae</taxon>
        <taxon>Euphorinae</taxon>
        <taxon>Microctonus</taxon>
    </lineage>
</organism>
<dbReference type="Gene3D" id="1.10.533.10">
    <property type="entry name" value="Death Domain, Fas"/>
    <property type="match status" value="1"/>
</dbReference>
<evidence type="ECO:0000259" key="11">
    <source>
        <dbReference type="PROSITE" id="PS50209"/>
    </source>
</evidence>
<dbReference type="SUPFAM" id="SSF52129">
    <property type="entry name" value="Caspase-like"/>
    <property type="match status" value="1"/>
</dbReference>
<dbReference type="SMART" id="SM00115">
    <property type="entry name" value="CASc"/>
    <property type="match status" value="1"/>
</dbReference>
<dbReference type="PROSITE" id="PS50208">
    <property type="entry name" value="CASPASE_P20"/>
    <property type="match status" value="1"/>
</dbReference>
<dbReference type="PANTHER" id="PTHR47901:SF8">
    <property type="entry name" value="CASPASE-3"/>
    <property type="match status" value="1"/>
</dbReference>
<keyword evidence="4" id="KW-0378">Hydrolase</keyword>
<reference evidence="12" key="2">
    <citation type="submission" date="2023-03" db="EMBL/GenBank/DDBJ databases">
        <authorList>
            <person name="Inwood S.N."/>
            <person name="Skelly J.G."/>
            <person name="Guhlin J."/>
            <person name="Harrop T.W.R."/>
            <person name="Goldson S.G."/>
            <person name="Dearden P.K."/>
        </authorList>
    </citation>
    <scope>NUCLEOTIDE SEQUENCE</scope>
    <source>
        <strain evidence="12">Irish</strain>
        <tissue evidence="12">Whole body</tissue>
    </source>
</reference>
<feature type="active site" evidence="7">
    <location>
        <position position="236"/>
    </location>
</feature>
<dbReference type="Pfam" id="PF00656">
    <property type="entry name" value="Peptidase_C14"/>
    <property type="match status" value="1"/>
</dbReference>
<dbReference type="InterPro" id="IPR011600">
    <property type="entry name" value="Pept_C14_caspase"/>
</dbReference>
<dbReference type="InterPro" id="IPR002398">
    <property type="entry name" value="Pept_C14"/>
</dbReference>
<evidence type="ECO:0000256" key="8">
    <source>
        <dbReference type="RuleBase" id="RU003971"/>
    </source>
</evidence>
<dbReference type="InterPro" id="IPR002138">
    <property type="entry name" value="Pept_C14_p10"/>
</dbReference>
<dbReference type="SUPFAM" id="SSF47986">
    <property type="entry name" value="DEATH domain"/>
    <property type="match status" value="1"/>
</dbReference>
<evidence type="ECO:0000256" key="7">
    <source>
        <dbReference type="PIRSR" id="PIRSR038001-1"/>
    </source>
</evidence>
<dbReference type="EMBL" id="JAQQBS010001422">
    <property type="protein sequence ID" value="KAK0165941.1"/>
    <property type="molecule type" value="Genomic_DNA"/>
</dbReference>
<dbReference type="InterPro" id="IPR015917">
    <property type="entry name" value="Pept_C14A"/>
</dbReference>
<name>A0AA39KLQ0_9HYME</name>
<dbReference type="Proteomes" id="UP001168990">
    <property type="component" value="Unassembled WGS sequence"/>
</dbReference>
<dbReference type="InterPro" id="IPR001315">
    <property type="entry name" value="CARD"/>
</dbReference>
<evidence type="ECO:0000256" key="1">
    <source>
        <dbReference type="ARBA" id="ARBA00010134"/>
    </source>
</evidence>
<feature type="active site" evidence="7">
    <location>
        <position position="285"/>
    </location>
</feature>
<protein>
    <submittedName>
        <fullName evidence="12">Uncharacterized protein</fullName>
    </submittedName>
</protein>
<evidence type="ECO:0000259" key="9">
    <source>
        <dbReference type="PROSITE" id="PS50207"/>
    </source>
</evidence>
<dbReference type="InterPro" id="IPR001309">
    <property type="entry name" value="Pept_C14_p20"/>
</dbReference>
<accession>A0AA39KLQ0</accession>
<evidence type="ECO:0000256" key="2">
    <source>
        <dbReference type="ARBA" id="ARBA00022670"/>
    </source>
</evidence>
<dbReference type="GO" id="GO:0042981">
    <property type="term" value="P:regulation of apoptotic process"/>
    <property type="evidence" value="ECO:0007669"/>
    <property type="project" value="InterPro"/>
</dbReference>
<dbReference type="Gene3D" id="3.40.50.1460">
    <property type="match status" value="1"/>
</dbReference>
<dbReference type="InterPro" id="IPR029030">
    <property type="entry name" value="Caspase-like_dom_sf"/>
</dbReference>
<dbReference type="PRINTS" id="PR00376">
    <property type="entry name" value="IL1BCENZYME"/>
</dbReference>
<feature type="domain" description="Caspase family p10" evidence="9">
    <location>
        <begin position="337"/>
        <end position="417"/>
    </location>
</feature>
<dbReference type="InterPro" id="IPR011029">
    <property type="entry name" value="DEATH-like_dom_sf"/>
</dbReference>
<keyword evidence="5" id="KW-0788">Thiol protease</keyword>
<evidence type="ECO:0000256" key="5">
    <source>
        <dbReference type="ARBA" id="ARBA00022807"/>
    </source>
</evidence>
<evidence type="ECO:0000313" key="12">
    <source>
        <dbReference type="EMBL" id="KAK0165941.1"/>
    </source>
</evidence>
<dbReference type="GO" id="GO:0004197">
    <property type="term" value="F:cysteine-type endopeptidase activity"/>
    <property type="evidence" value="ECO:0007669"/>
    <property type="project" value="InterPro"/>
</dbReference>
<dbReference type="PANTHER" id="PTHR47901">
    <property type="entry name" value="CASPASE RECRUITMENT DOMAIN-CONTAINING PROTEIN 18"/>
    <property type="match status" value="1"/>
</dbReference>
<evidence type="ECO:0000256" key="6">
    <source>
        <dbReference type="ARBA" id="ARBA00023145"/>
    </source>
</evidence>
<sequence length="422" mass="49020">MNRKDRDKIDRSVDAMMKILDMTILWPFLLQYEIYNQDDVNIPRWEKSLNDKKIMREILLTIKTRGPHAYQNLIRSLRESEYSDIINILENTPLPLVNNNSNEIKDKRIGFDCIDKNIILKVYDPSKAEEPVKVVVRKSGKFLDRVENQTIGRYPMRSNVRGLVLIITLIDYEGNSNRTAAEHDEKNLRELFEQMGFTVSSYKNLTVAEIRNGLKNFAEDRKFRNVNSCFVIISGHGKRSTMESQTAIIDKCHDEITVGEILTYFSAKRCPNLINKPKIFIFQTCRGKLKQKSLRMNNKNINQNEEFMFAFDNEESLFTTSHVAPQHSTNSTVRNYADILVAHSTLPGYVSYRDKKTGSWYIQLLCSIFMQHAHEVHIQDLFLMIDMCLDGLRDENGHCQTSTVKTIGFNKHLYINPGLFEE</sequence>
<evidence type="ECO:0000313" key="13">
    <source>
        <dbReference type="Proteomes" id="UP001168990"/>
    </source>
</evidence>
<dbReference type="CDD" id="cd01671">
    <property type="entry name" value="CARD"/>
    <property type="match status" value="1"/>
</dbReference>
<comment type="similarity">
    <text evidence="1 8">Belongs to the peptidase C14A family.</text>
</comment>
<comment type="caution">
    <text evidence="12">The sequence shown here is derived from an EMBL/GenBank/DDBJ whole genome shotgun (WGS) entry which is preliminary data.</text>
</comment>
<keyword evidence="13" id="KW-1185">Reference proteome</keyword>
<gene>
    <name evidence="12" type="ORF">PV328_004415</name>
</gene>
<keyword evidence="2" id="KW-0645">Protease</keyword>
<dbReference type="GO" id="GO:0006915">
    <property type="term" value="P:apoptotic process"/>
    <property type="evidence" value="ECO:0007669"/>
    <property type="project" value="UniProtKB-KW"/>
</dbReference>
<dbReference type="PROSITE" id="PS50207">
    <property type="entry name" value="CASPASE_P10"/>
    <property type="match status" value="1"/>
</dbReference>